<dbReference type="AlphaFoldDB" id="A0A9P0ZBI2"/>
<proteinExistence type="predicted"/>
<comment type="caution">
    <text evidence="4">The sequence shown here is derived from an EMBL/GenBank/DDBJ whole genome shotgun (WGS) entry which is preliminary data.</text>
</comment>
<organism evidence="4 5">
    <name type="scientific">Cuscuta europaea</name>
    <name type="common">European dodder</name>
    <dbReference type="NCBI Taxonomy" id="41803"/>
    <lineage>
        <taxon>Eukaryota</taxon>
        <taxon>Viridiplantae</taxon>
        <taxon>Streptophyta</taxon>
        <taxon>Embryophyta</taxon>
        <taxon>Tracheophyta</taxon>
        <taxon>Spermatophyta</taxon>
        <taxon>Magnoliopsida</taxon>
        <taxon>eudicotyledons</taxon>
        <taxon>Gunneridae</taxon>
        <taxon>Pentapetalae</taxon>
        <taxon>asterids</taxon>
        <taxon>lamiids</taxon>
        <taxon>Solanales</taxon>
        <taxon>Convolvulaceae</taxon>
        <taxon>Cuscuteae</taxon>
        <taxon>Cuscuta</taxon>
        <taxon>Cuscuta subgen. Cuscuta</taxon>
    </lineage>
</organism>
<evidence type="ECO:0000313" key="5">
    <source>
        <dbReference type="Proteomes" id="UP001152484"/>
    </source>
</evidence>
<dbReference type="PANTHER" id="PTHR31105:SF42">
    <property type="entry name" value="OS02G0258300 PROTEIN"/>
    <property type="match status" value="1"/>
</dbReference>
<dbReference type="InterPro" id="IPR040244">
    <property type="entry name" value="EDR4-like"/>
</dbReference>
<keyword evidence="5" id="KW-1185">Reference proteome</keyword>
<dbReference type="InterPro" id="IPR055126">
    <property type="entry name" value="EDR4-like_N"/>
</dbReference>
<accession>A0A9P0ZBI2</accession>
<gene>
    <name evidence="4" type="ORF">CEURO_LOCUS13741</name>
</gene>
<dbReference type="GO" id="GO:1900150">
    <property type="term" value="P:regulation of defense response to fungus"/>
    <property type="evidence" value="ECO:0007669"/>
    <property type="project" value="InterPro"/>
</dbReference>
<feature type="region of interest" description="Disordered" evidence="1">
    <location>
        <begin position="201"/>
        <end position="230"/>
    </location>
</feature>
<evidence type="ECO:0000256" key="1">
    <source>
        <dbReference type="SAM" id="MobiDB-lite"/>
    </source>
</evidence>
<feature type="compositionally biased region" description="Low complexity" evidence="1">
    <location>
        <begin position="448"/>
        <end position="457"/>
    </location>
</feature>
<evidence type="ECO:0000259" key="2">
    <source>
        <dbReference type="Pfam" id="PF11331"/>
    </source>
</evidence>
<reference evidence="4" key="1">
    <citation type="submission" date="2022-07" db="EMBL/GenBank/DDBJ databases">
        <authorList>
            <person name="Macas J."/>
            <person name="Novak P."/>
            <person name="Neumann P."/>
        </authorList>
    </citation>
    <scope>NUCLEOTIDE SEQUENCE</scope>
</reference>
<protein>
    <recommendedName>
        <fullName evidence="6">Zinc-ribbon domain-containing protein</fullName>
    </recommendedName>
</protein>
<feature type="domain" description="Probable zinc-ribbon" evidence="2">
    <location>
        <begin position="335"/>
        <end position="380"/>
    </location>
</feature>
<feature type="compositionally biased region" description="Polar residues" evidence="1">
    <location>
        <begin position="490"/>
        <end position="505"/>
    </location>
</feature>
<feature type="region of interest" description="Disordered" evidence="1">
    <location>
        <begin position="130"/>
        <end position="184"/>
    </location>
</feature>
<dbReference type="InterPro" id="IPR021480">
    <property type="entry name" value="Zinc_ribbon_12"/>
</dbReference>
<evidence type="ECO:0008006" key="6">
    <source>
        <dbReference type="Google" id="ProtNLM"/>
    </source>
</evidence>
<evidence type="ECO:0000259" key="3">
    <source>
        <dbReference type="Pfam" id="PF22910"/>
    </source>
</evidence>
<dbReference type="PANTHER" id="PTHR31105">
    <property type="entry name" value="EXTRA-LARGE G-PROTEIN-LIKE"/>
    <property type="match status" value="1"/>
</dbReference>
<dbReference type="Proteomes" id="UP001152484">
    <property type="component" value="Unassembled WGS sequence"/>
</dbReference>
<dbReference type="EMBL" id="CAMAPE010000035">
    <property type="protein sequence ID" value="CAH9097217.1"/>
    <property type="molecule type" value="Genomic_DNA"/>
</dbReference>
<name>A0A9P0ZBI2_CUSEU</name>
<dbReference type="OrthoDB" id="2020426at2759"/>
<feature type="compositionally biased region" description="Basic and acidic residues" evidence="1">
    <location>
        <begin position="207"/>
        <end position="230"/>
    </location>
</feature>
<dbReference type="Pfam" id="PF22910">
    <property type="entry name" value="EDR4-like_1st"/>
    <property type="match status" value="1"/>
</dbReference>
<feature type="region of interest" description="Disordered" evidence="1">
    <location>
        <begin position="436"/>
        <end position="507"/>
    </location>
</feature>
<feature type="domain" description="Enhanced disease resistance 4-like N-terminal" evidence="3">
    <location>
        <begin position="6"/>
        <end position="39"/>
    </location>
</feature>
<sequence length="713" mass="78741">MSEPPKVRLVRCPNCENLLPEVTDFSVYQCGGCGAILRAKNENGGFETFSDKSGKEGELGISSKFEKVENIGDTFEVDVKSNAGSSSALSERRGISRDRVENYRSDLKAKCDKWTVRDDEHLQNVISECKSENGSQRPVRPQSGRRIDTDASSSCQLGSDYGYQLPPRSGDRIGSSKGEYGDDDKADLLRKLDALKEQLSRSCEVTDNPRGKFPLDRKTMNQDPYGDSRDRFSGSMQYPFMNRHEFPPGSGFYPQNFGFQPYGPPLNPHHPSCSCLHCYNTNQNPIQFPPTTFGDNRFYNFPRSGPQNYDPRIPFPPPIRTRTLKPSGHKCLPVAGGAPFLVCHNCLELLHLANKRAFPSDRKQMKVKCGACSSVMVFAVANNKLVSVNALLKKNSEVMSVSSDDHMTRTHINRPTTVFSSEDFDKSGYDFHAIDQDQLQGRSRNHSKSSSMNAEDSSSAKKEKVSTPPPVGSPLQDHFDYSTKYGGLENGNTSGSSKKAASRQTSMKDIHVATEIDIPSTEYANTGSSLESGESITGDQISSNKTSGSFFAIAKKSFKSNKQVADSDKRGDVTINGHLILDEFIKKAEKVAGKINPGHYWYDFRAGFWGVMGGPCLGIIPPYIEEFNYPMPENCAGGNTGVFVNGRELHNKDMQLLCSRGLPPQNEKSYIIEISGRVLDEDTGKELESLGKLAPTVERMKCGFGMKVPKRAA</sequence>
<evidence type="ECO:0000313" key="4">
    <source>
        <dbReference type="EMBL" id="CAH9097217.1"/>
    </source>
</evidence>
<dbReference type="Pfam" id="PF11331">
    <property type="entry name" value="Zn_ribbon_12"/>
    <property type="match status" value="1"/>
</dbReference>